<gene>
    <name evidence="1" type="ORF">ACFPZ3_25780</name>
</gene>
<sequence length="90" mass="10412">MLRAHRLVTPGTVLAWHRRLIKRSWTYPHRSGRPATSANVRDLAVRLARENPTWGYRRVHGEVVRLGIQLSESTVRRILRARRSGPAPRT</sequence>
<dbReference type="EMBL" id="JBHSPA010000028">
    <property type="protein sequence ID" value="MFC5827288.1"/>
    <property type="molecule type" value="Genomic_DNA"/>
</dbReference>
<dbReference type="RefSeq" id="WP_379516807.1">
    <property type="nucleotide sequence ID" value="NZ_JBHSPA010000028.1"/>
</dbReference>
<keyword evidence="2" id="KW-1185">Reference proteome</keyword>
<proteinExistence type="predicted"/>
<organism evidence="1 2">
    <name type="scientific">Nonomuraea insulae</name>
    <dbReference type="NCBI Taxonomy" id="1616787"/>
    <lineage>
        <taxon>Bacteria</taxon>
        <taxon>Bacillati</taxon>
        <taxon>Actinomycetota</taxon>
        <taxon>Actinomycetes</taxon>
        <taxon>Streptosporangiales</taxon>
        <taxon>Streptosporangiaceae</taxon>
        <taxon>Nonomuraea</taxon>
    </lineage>
</organism>
<reference evidence="2" key="1">
    <citation type="journal article" date="2019" name="Int. J. Syst. Evol. Microbiol.">
        <title>The Global Catalogue of Microorganisms (GCM) 10K type strain sequencing project: providing services to taxonomists for standard genome sequencing and annotation.</title>
        <authorList>
            <consortium name="The Broad Institute Genomics Platform"/>
            <consortium name="The Broad Institute Genome Sequencing Center for Infectious Disease"/>
            <person name="Wu L."/>
            <person name="Ma J."/>
        </authorList>
    </citation>
    <scope>NUCLEOTIDE SEQUENCE [LARGE SCALE GENOMIC DNA]</scope>
    <source>
        <strain evidence="2">CCUG 53903</strain>
    </source>
</reference>
<dbReference type="Proteomes" id="UP001596058">
    <property type="component" value="Unassembled WGS sequence"/>
</dbReference>
<dbReference type="InterPro" id="IPR009057">
    <property type="entry name" value="Homeodomain-like_sf"/>
</dbReference>
<name>A0ABW1CQZ1_9ACTN</name>
<evidence type="ECO:0000313" key="1">
    <source>
        <dbReference type="EMBL" id="MFC5827288.1"/>
    </source>
</evidence>
<dbReference type="Pfam" id="PF13565">
    <property type="entry name" value="HTH_32"/>
    <property type="match status" value="1"/>
</dbReference>
<accession>A0ABW1CQZ1</accession>
<dbReference type="SUPFAM" id="SSF46689">
    <property type="entry name" value="Homeodomain-like"/>
    <property type="match status" value="1"/>
</dbReference>
<protein>
    <submittedName>
        <fullName evidence="1">Helix-turn-helix domain-containing protein</fullName>
    </submittedName>
</protein>
<evidence type="ECO:0000313" key="2">
    <source>
        <dbReference type="Proteomes" id="UP001596058"/>
    </source>
</evidence>
<comment type="caution">
    <text evidence="1">The sequence shown here is derived from an EMBL/GenBank/DDBJ whole genome shotgun (WGS) entry which is preliminary data.</text>
</comment>